<evidence type="ECO:0000313" key="2">
    <source>
        <dbReference type="EMBL" id="KAL3390191.1"/>
    </source>
</evidence>
<dbReference type="AlphaFoldDB" id="A0ABD2WCC2"/>
<protein>
    <submittedName>
        <fullName evidence="2">Uncharacterized protein</fullName>
    </submittedName>
</protein>
<dbReference type="EMBL" id="JBJJXI010000121">
    <property type="protein sequence ID" value="KAL3390191.1"/>
    <property type="molecule type" value="Genomic_DNA"/>
</dbReference>
<proteinExistence type="predicted"/>
<name>A0ABD2WCC2_9HYME</name>
<keyword evidence="3" id="KW-1185">Reference proteome</keyword>
<evidence type="ECO:0000256" key="1">
    <source>
        <dbReference type="SAM" id="MobiDB-lite"/>
    </source>
</evidence>
<evidence type="ECO:0000313" key="3">
    <source>
        <dbReference type="Proteomes" id="UP001627154"/>
    </source>
</evidence>
<organism evidence="2 3">
    <name type="scientific">Trichogramma kaykai</name>
    <dbReference type="NCBI Taxonomy" id="54128"/>
    <lineage>
        <taxon>Eukaryota</taxon>
        <taxon>Metazoa</taxon>
        <taxon>Ecdysozoa</taxon>
        <taxon>Arthropoda</taxon>
        <taxon>Hexapoda</taxon>
        <taxon>Insecta</taxon>
        <taxon>Pterygota</taxon>
        <taxon>Neoptera</taxon>
        <taxon>Endopterygota</taxon>
        <taxon>Hymenoptera</taxon>
        <taxon>Apocrita</taxon>
        <taxon>Proctotrupomorpha</taxon>
        <taxon>Chalcidoidea</taxon>
        <taxon>Trichogrammatidae</taxon>
        <taxon>Trichogramma</taxon>
    </lineage>
</organism>
<gene>
    <name evidence="2" type="ORF">TKK_014994</name>
</gene>
<sequence length="118" mass="13536">MKKRRSRQMAELTRNSSNISSSEKWTPEISRCFRLYSVLSCVCGRSSSRIMIDLITRNNREREKALARVQYTCTRVHIRGCERHYKCTSTTTTDNVELFPSNFNLIALGRANSAIALA</sequence>
<reference evidence="2 3" key="1">
    <citation type="journal article" date="2024" name="bioRxiv">
        <title>A reference genome for Trichogramma kaykai: A tiny desert-dwelling parasitoid wasp with competing sex-ratio distorters.</title>
        <authorList>
            <person name="Culotta J."/>
            <person name="Lindsey A.R."/>
        </authorList>
    </citation>
    <scope>NUCLEOTIDE SEQUENCE [LARGE SCALE GENOMIC DNA]</scope>
    <source>
        <strain evidence="2 3">KSX58</strain>
    </source>
</reference>
<accession>A0ABD2WCC2</accession>
<feature type="region of interest" description="Disordered" evidence="1">
    <location>
        <begin position="1"/>
        <end position="24"/>
    </location>
</feature>
<dbReference type="Proteomes" id="UP001627154">
    <property type="component" value="Unassembled WGS sequence"/>
</dbReference>
<comment type="caution">
    <text evidence="2">The sequence shown here is derived from an EMBL/GenBank/DDBJ whole genome shotgun (WGS) entry which is preliminary data.</text>
</comment>
<feature type="compositionally biased region" description="Polar residues" evidence="1">
    <location>
        <begin position="13"/>
        <end position="24"/>
    </location>
</feature>